<dbReference type="PANTHER" id="PTHR14084">
    <property type="entry name" value="KYNURENINASE"/>
    <property type="match status" value="1"/>
</dbReference>
<dbReference type="GO" id="GO:0030429">
    <property type="term" value="F:kynureninase activity"/>
    <property type="evidence" value="ECO:0007669"/>
    <property type="project" value="UniProtKB-EC"/>
</dbReference>
<dbReference type="InterPro" id="IPR015422">
    <property type="entry name" value="PyrdxlP-dep_Trfase_small"/>
</dbReference>
<dbReference type="EC" id="3.7.1.3" evidence="4"/>
<evidence type="ECO:0000256" key="3">
    <source>
        <dbReference type="ARBA" id="ARBA00022898"/>
    </source>
</evidence>
<evidence type="ECO:0000256" key="1">
    <source>
        <dbReference type="ARBA" id="ARBA00022642"/>
    </source>
</evidence>
<reference evidence="5" key="1">
    <citation type="submission" date="2022-09" db="EMBL/GenBank/DDBJ databases">
        <title>Actin cytoskeleton and complex cell architecture in an #Asgard archaeon.</title>
        <authorList>
            <person name="Ponce Toledo R.I."/>
            <person name="Schleper C."/>
            <person name="Rodrigues Oliveira T."/>
            <person name="Wollweber F."/>
            <person name="Xu J."/>
            <person name="Rittmann S."/>
            <person name="Klingl A."/>
            <person name="Pilhofer M."/>
        </authorList>
    </citation>
    <scope>NUCLEOTIDE SEQUENCE</scope>
    <source>
        <strain evidence="5">B-35</strain>
    </source>
</reference>
<keyword evidence="6" id="KW-1185">Reference proteome</keyword>
<dbReference type="PANTHER" id="PTHR14084:SF0">
    <property type="entry name" value="KYNURENINASE"/>
    <property type="match status" value="1"/>
</dbReference>
<dbReference type="Pfam" id="PF22580">
    <property type="entry name" value="KYNU_C"/>
    <property type="match status" value="1"/>
</dbReference>
<comment type="catalytic activity">
    <reaction evidence="4">
        <text>3-hydroxy-L-kynurenine + H2O = 3-hydroxyanthranilate + L-alanine + H(+)</text>
        <dbReference type="Rhea" id="RHEA:25143"/>
        <dbReference type="ChEBI" id="CHEBI:15377"/>
        <dbReference type="ChEBI" id="CHEBI:15378"/>
        <dbReference type="ChEBI" id="CHEBI:36559"/>
        <dbReference type="ChEBI" id="CHEBI:57972"/>
        <dbReference type="ChEBI" id="CHEBI:58125"/>
        <dbReference type="EC" id="3.7.1.3"/>
    </reaction>
</comment>
<dbReference type="PIRSF" id="PIRSF038800">
    <property type="entry name" value="KYNU"/>
    <property type="match status" value="1"/>
</dbReference>
<dbReference type="EMBL" id="CP104013">
    <property type="protein sequence ID" value="UYP46837.1"/>
    <property type="molecule type" value="Genomic_DNA"/>
</dbReference>
<comment type="cofactor">
    <cofactor evidence="4">
        <name>pyridoxal 5'-phosphate</name>
        <dbReference type="ChEBI" id="CHEBI:597326"/>
    </cofactor>
</comment>
<dbReference type="Proteomes" id="UP001208689">
    <property type="component" value="Chromosome"/>
</dbReference>
<organism evidence="5 6">
    <name type="scientific">Candidatus Lokiarchaeum ossiferum</name>
    <dbReference type="NCBI Taxonomy" id="2951803"/>
    <lineage>
        <taxon>Archaea</taxon>
        <taxon>Promethearchaeati</taxon>
        <taxon>Promethearchaeota</taxon>
        <taxon>Promethearchaeia</taxon>
        <taxon>Promethearchaeales</taxon>
        <taxon>Promethearchaeaceae</taxon>
        <taxon>Candidatus Lokiarchaeum</taxon>
    </lineage>
</organism>
<dbReference type="InterPro" id="IPR015424">
    <property type="entry name" value="PyrdxlP-dep_Trfase"/>
</dbReference>
<comment type="function">
    <text evidence="4">Catalyzes the cleavage of L-kynurenine (L-Kyn) and L-3-hydroxykynurenine (L-3OHKyn) into anthranilic acid (AA) and 3-hydroxyanthranilic acid (3-OHAA), respectively.</text>
</comment>
<protein>
    <recommendedName>
        <fullName evidence="4">Kynureninase</fullName>
        <ecNumber evidence="4">3.7.1.3</ecNumber>
    </recommendedName>
</protein>
<evidence type="ECO:0000256" key="2">
    <source>
        <dbReference type="ARBA" id="ARBA00022801"/>
    </source>
</evidence>
<keyword evidence="3 4" id="KW-0663">Pyridoxal phosphate</keyword>
<dbReference type="InterPro" id="IPR010111">
    <property type="entry name" value="Kynureninase"/>
</dbReference>
<dbReference type="HAMAP" id="MF_01970">
    <property type="entry name" value="Kynureninase"/>
    <property type="match status" value="1"/>
</dbReference>
<proteinExistence type="inferred from homology"/>
<dbReference type="NCBIfam" id="TIGR01814">
    <property type="entry name" value="kynureninase"/>
    <property type="match status" value="1"/>
</dbReference>
<comment type="pathway">
    <text evidence="4">Amino-acid degradation; L-kynurenine degradation; L-alanine and anthranilate from L-kynurenine: step 1/1.</text>
</comment>
<dbReference type="InterPro" id="IPR015421">
    <property type="entry name" value="PyrdxlP-dep_Trfase_major"/>
</dbReference>
<evidence type="ECO:0000313" key="5">
    <source>
        <dbReference type="EMBL" id="UYP46837.1"/>
    </source>
</evidence>
<comment type="pathway">
    <text evidence="4">Cofactor biosynthesis; NAD(+) biosynthesis; quinolinate from L-kynurenine: step 2/3.</text>
</comment>
<name>A0ABY6HWW3_9ARCH</name>
<keyword evidence="2 4" id="KW-0378">Hydrolase</keyword>
<accession>A0ABY6HWW3</accession>
<gene>
    <name evidence="5" type="ORF">NEF87_003122</name>
</gene>
<dbReference type="Gene3D" id="3.90.1150.10">
    <property type="entry name" value="Aspartate Aminotransferase, domain 1"/>
    <property type="match status" value="1"/>
</dbReference>
<comment type="similarity">
    <text evidence="4">Belongs to the kynureninase family.</text>
</comment>
<keyword evidence="1 4" id="KW-0662">Pyridine nucleotide biosynthesis</keyword>
<sequence>MALPGADKFVSTHEFAQSLDGKDPLHHFREQFFLPVDKIYLDGNSLGLMPRKSEIAIQRVLNEWKSMGIGGWLNAQIPWFYFSERMGEKIAPIVGAKPSEVVMTGTTTINLHSLVSTFYQPEGAKTKILADELNFPNDLYALGGQIQMKGLNLQNHLVLVPSEDGKTLDEQKIIEMMTPDIALIILPSVLYRSGQLLNIAHLTKEAHVRNIVIGFDCCHSVGAVPHKFDEWDVDFAFWCSYKYLNSGPGAPGFLYINERHFSKKNGLIGWFGYIKEKQFDMALQFEQANNAGGWQISSPGIIAAGGVEGALEITLAAGIEQIRKKSLHMTEYLIFLVKELLSQDPYSFMIGTPLESTRRSGHIALEREKDAYRINKALIHHGFIPDFRPPNVIRIAPIALYNTYEEVWNLVHTLKQIIDTKEYLQFSEERSIIS</sequence>
<comment type="subunit">
    <text evidence="4">Homodimer.</text>
</comment>
<evidence type="ECO:0000256" key="4">
    <source>
        <dbReference type="PIRNR" id="PIRNR038800"/>
    </source>
</evidence>
<evidence type="ECO:0000313" key="6">
    <source>
        <dbReference type="Proteomes" id="UP001208689"/>
    </source>
</evidence>
<dbReference type="SUPFAM" id="SSF53383">
    <property type="entry name" value="PLP-dependent transferases"/>
    <property type="match status" value="1"/>
</dbReference>
<comment type="catalytic activity">
    <reaction evidence="4">
        <text>L-kynurenine + H2O = anthranilate + L-alanine + H(+)</text>
        <dbReference type="Rhea" id="RHEA:16813"/>
        <dbReference type="ChEBI" id="CHEBI:15377"/>
        <dbReference type="ChEBI" id="CHEBI:15378"/>
        <dbReference type="ChEBI" id="CHEBI:16567"/>
        <dbReference type="ChEBI" id="CHEBI:57959"/>
        <dbReference type="ChEBI" id="CHEBI:57972"/>
        <dbReference type="EC" id="3.7.1.3"/>
    </reaction>
</comment>
<dbReference type="Gene3D" id="3.40.640.10">
    <property type="entry name" value="Type I PLP-dependent aspartate aminotransferase-like (Major domain)"/>
    <property type="match status" value="1"/>
</dbReference>